<dbReference type="GO" id="GO:0005634">
    <property type="term" value="C:nucleus"/>
    <property type="evidence" value="ECO:0007669"/>
    <property type="project" value="TreeGrafter"/>
</dbReference>
<gene>
    <name evidence="2" type="ORF">PACTADRAFT_34038</name>
</gene>
<dbReference type="GO" id="GO:0016747">
    <property type="term" value="F:acyltransferase activity, transferring groups other than amino-acyl groups"/>
    <property type="evidence" value="ECO:0007669"/>
    <property type="project" value="InterPro"/>
</dbReference>
<dbReference type="InterPro" id="IPR016181">
    <property type="entry name" value="Acyl_CoA_acyltransferase"/>
</dbReference>
<proteinExistence type="predicted"/>
<dbReference type="STRING" id="669874.A0A1E4TUM5"/>
<organism evidence="2 3">
    <name type="scientific">Pachysolen tannophilus NRRL Y-2460</name>
    <dbReference type="NCBI Taxonomy" id="669874"/>
    <lineage>
        <taxon>Eukaryota</taxon>
        <taxon>Fungi</taxon>
        <taxon>Dikarya</taxon>
        <taxon>Ascomycota</taxon>
        <taxon>Saccharomycotina</taxon>
        <taxon>Pichiomycetes</taxon>
        <taxon>Pachysolenaceae</taxon>
        <taxon>Pachysolen</taxon>
    </lineage>
</organism>
<name>A0A1E4TUM5_PACTA</name>
<dbReference type="Pfam" id="PF00583">
    <property type="entry name" value="Acetyltransf_1"/>
    <property type="match status" value="1"/>
</dbReference>
<dbReference type="InterPro" id="IPR000182">
    <property type="entry name" value="GNAT_dom"/>
</dbReference>
<evidence type="ECO:0000259" key="1">
    <source>
        <dbReference type="PROSITE" id="PS51186"/>
    </source>
</evidence>
<dbReference type="Proteomes" id="UP000094236">
    <property type="component" value="Unassembled WGS sequence"/>
</dbReference>
<sequence>MTKESVEKAIVTKSETFHLDNEEKTLVTMYAVNNVTEVPEELVETMVRIFNNEIEKGDTYPHDKIMTIQEFKDYWFQYFTGIMLVGKETLLLSNNRNFDKEFLGTFYIKPNYIGRCSHNCNAGFIVNPEARGKKIGTAMGKQYLKWAPQLGYTYSVFNLVFETNIASWKIWDSLGFQRIGRVKNAAVLKGHEKKVDAIVFGKDL</sequence>
<dbReference type="OrthoDB" id="10264707at2759"/>
<dbReference type="Gene3D" id="3.40.630.30">
    <property type="match status" value="1"/>
</dbReference>
<evidence type="ECO:0000313" key="2">
    <source>
        <dbReference type="EMBL" id="ODV95472.1"/>
    </source>
</evidence>
<accession>A0A1E4TUM5</accession>
<keyword evidence="3" id="KW-1185">Reference proteome</keyword>
<dbReference type="PROSITE" id="PS51186">
    <property type="entry name" value="GNAT"/>
    <property type="match status" value="1"/>
</dbReference>
<dbReference type="InterPro" id="IPR052742">
    <property type="entry name" value="Mito_N-acetyltransferase"/>
</dbReference>
<feature type="domain" description="N-acetyltransferase" evidence="1">
    <location>
        <begin position="33"/>
        <end position="204"/>
    </location>
</feature>
<dbReference type="PANTHER" id="PTHR43138:SF1">
    <property type="entry name" value="N-ACETYLTRANSFERASE ACA1"/>
    <property type="match status" value="1"/>
</dbReference>
<dbReference type="EMBL" id="KV454014">
    <property type="protein sequence ID" value="ODV95472.1"/>
    <property type="molecule type" value="Genomic_DNA"/>
</dbReference>
<dbReference type="SUPFAM" id="SSF55729">
    <property type="entry name" value="Acyl-CoA N-acyltransferases (Nat)"/>
    <property type="match status" value="1"/>
</dbReference>
<dbReference type="AlphaFoldDB" id="A0A1E4TUM5"/>
<evidence type="ECO:0000313" key="3">
    <source>
        <dbReference type="Proteomes" id="UP000094236"/>
    </source>
</evidence>
<dbReference type="PANTHER" id="PTHR43138">
    <property type="entry name" value="ACETYLTRANSFERASE, GNAT FAMILY"/>
    <property type="match status" value="1"/>
</dbReference>
<protein>
    <recommendedName>
        <fullName evidence="1">N-acetyltransferase domain-containing protein</fullName>
    </recommendedName>
</protein>
<reference evidence="3" key="1">
    <citation type="submission" date="2016-05" db="EMBL/GenBank/DDBJ databases">
        <title>Comparative genomics of biotechnologically important yeasts.</title>
        <authorList>
            <consortium name="DOE Joint Genome Institute"/>
            <person name="Riley R."/>
            <person name="Haridas S."/>
            <person name="Wolfe K.H."/>
            <person name="Lopes M.R."/>
            <person name="Hittinger C.T."/>
            <person name="Goker M."/>
            <person name="Salamov A."/>
            <person name="Wisecaver J."/>
            <person name="Long T.M."/>
            <person name="Aerts A.L."/>
            <person name="Barry K."/>
            <person name="Choi C."/>
            <person name="Clum A."/>
            <person name="Coughlan A.Y."/>
            <person name="Deshpande S."/>
            <person name="Douglass A.P."/>
            <person name="Hanson S.J."/>
            <person name="Klenk H.-P."/>
            <person name="Labutti K."/>
            <person name="Lapidus A."/>
            <person name="Lindquist E."/>
            <person name="Lipzen A."/>
            <person name="Meier-Kolthoff J.P."/>
            <person name="Ohm R.A."/>
            <person name="Otillar R.P."/>
            <person name="Pangilinan J."/>
            <person name="Peng Y."/>
            <person name="Rokas A."/>
            <person name="Rosa C.A."/>
            <person name="Scheuner C."/>
            <person name="Sibirny A.A."/>
            <person name="Slot J.C."/>
            <person name="Stielow J.B."/>
            <person name="Sun H."/>
            <person name="Kurtzman C.P."/>
            <person name="Blackwell M."/>
            <person name="Grigoriev I.V."/>
            <person name="Jeffries T.W."/>
        </authorList>
    </citation>
    <scope>NUCLEOTIDE SEQUENCE [LARGE SCALE GENOMIC DNA]</scope>
    <source>
        <strain evidence="3">NRRL Y-2460</strain>
    </source>
</reference>